<gene>
    <name evidence="2" type="ORF">ACFQ11_00915</name>
</gene>
<accession>A0ABW3EF22</accession>
<protein>
    <submittedName>
        <fullName evidence="2">Zinc-binding dehydrogenase</fullName>
    </submittedName>
</protein>
<keyword evidence="3" id="KW-1185">Reference proteome</keyword>
<evidence type="ECO:0000256" key="1">
    <source>
        <dbReference type="SAM" id="MobiDB-lite"/>
    </source>
</evidence>
<feature type="compositionally biased region" description="Basic and acidic residues" evidence="1">
    <location>
        <begin position="75"/>
        <end position="86"/>
    </location>
</feature>
<reference evidence="3" key="1">
    <citation type="journal article" date="2019" name="Int. J. Syst. Evol. Microbiol.">
        <title>The Global Catalogue of Microorganisms (GCM) 10K type strain sequencing project: providing services to taxonomists for standard genome sequencing and annotation.</title>
        <authorList>
            <consortium name="The Broad Institute Genomics Platform"/>
            <consortium name="The Broad Institute Genome Sequencing Center for Infectious Disease"/>
            <person name="Wu L."/>
            <person name="Ma J."/>
        </authorList>
    </citation>
    <scope>NUCLEOTIDE SEQUENCE [LARGE SCALE GENOMIC DNA]</scope>
    <source>
        <strain evidence="3">JCM 31202</strain>
    </source>
</reference>
<feature type="compositionally biased region" description="Basic residues" evidence="1">
    <location>
        <begin position="1"/>
        <end position="11"/>
    </location>
</feature>
<dbReference type="RefSeq" id="WP_378295904.1">
    <property type="nucleotide sequence ID" value="NZ_JBHTJA010000001.1"/>
</dbReference>
<organism evidence="2 3">
    <name type="scientific">Actinomadura sediminis</name>
    <dbReference type="NCBI Taxonomy" id="1038904"/>
    <lineage>
        <taxon>Bacteria</taxon>
        <taxon>Bacillati</taxon>
        <taxon>Actinomycetota</taxon>
        <taxon>Actinomycetes</taxon>
        <taxon>Streptosporangiales</taxon>
        <taxon>Thermomonosporaceae</taxon>
        <taxon>Actinomadura</taxon>
    </lineage>
</organism>
<evidence type="ECO:0000313" key="2">
    <source>
        <dbReference type="EMBL" id="MFD0898954.1"/>
    </source>
</evidence>
<dbReference type="Proteomes" id="UP001596972">
    <property type="component" value="Unassembled WGS sequence"/>
</dbReference>
<sequence length="94" mass="10067">MRPGRHRHRAGRPAFSSRPAGDAARLAELVARVDAGELTIDVGERRPLADLADVHDAAVAGRLPGKVVLSWCRERTGPVPGRERGRSGRVSGRA</sequence>
<dbReference type="EMBL" id="JBHTJA010000001">
    <property type="protein sequence ID" value="MFD0898954.1"/>
    <property type="molecule type" value="Genomic_DNA"/>
</dbReference>
<comment type="caution">
    <text evidence="2">The sequence shown here is derived from an EMBL/GenBank/DDBJ whole genome shotgun (WGS) entry which is preliminary data.</text>
</comment>
<proteinExistence type="predicted"/>
<feature type="region of interest" description="Disordered" evidence="1">
    <location>
        <begin position="1"/>
        <end position="21"/>
    </location>
</feature>
<name>A0ABW3EF22_9ACTN</name>
<dbReference type="Gene3D" id="3.90.180.10">
    <property type="entry name" value="Medium-chain alcohol dehydrogenases, catalytic domain"/>
    <property type="match status" value="1"/>
</dbReference>
<evidence type="ECO:0000313" key="3">
    <source>
        <dbReference type="Proteomes" id="UP001596972"/>
    </source>
</evidence>
<dbReference type="Pfam" id="PF13602">
    <property type="entry name" value="ADH_zinc_N_2"/>
    <property type="match status" value="1"/>
</dbReference>
<feature type="region of interest" description="Disordered" evidence="1">
    <location>
        <begin position="75"/>
        <end position="94"/>
    </location>
</feature>